<dbReference type="AlphaFoldDB" id="A0A1M7Y3E6"/>
<organism evidence="1 2">
    <name type="scientific">Desulfopila aestuarii DSM 18488</name>
    <dbReference type="NCBI Taxonomy" id="1121416"/>
    <lineage>
        <taxon>Bacteria</taxon>
        <taxon>Pseudomonadati</taxon>
        <taxon>Thermodesulfobacteriota</taxon>
        <taxon>Desulfobulbia</taxon>
        <taxon>Desulfobulbales</taxon>
        <taxon>Desulfocapsaceae</taxon>
        <taxon>Desulfopila</taxon>
    </lineage>
</organism>
<dbReference type="Proteomes" id="UP000184603">
    <property type="component" value="Unassembled WGS sequence"/>
</dbReference>
<proteinExistence type="predicted"/>
<accession>A0A1M7Y3E6</accession>
<dbReference type="RefSeq" id="WP_073612929.1">
    <property type="nucleotide sequence ID" value="NZ_FRFE01000006.1"/>
</dbReference>
<reference evidence="1 2" key="1">
    <citation type="submission" date="2016-12" db="EMBL/GenBank/DDBJ databases">
        <authorList>
            <person name="Song W.-J."/>
            <person name="Kurnit D.M."/>
        </authorList>
    </citation>
    <scope>NUCLEOTIDE SEQUENCE [LARGE SCALE GENOMIC DNA]</scope>
    <source>
        <strain evidence="1 2">DSM 18488</strain>
    </source>
</reference>
<dbReference type="OrthoDB" id="5432745at2"/>
<gene>
    <name evidence="1" type="ORF">SAMN02745220_01603</name>
</gene>
<evidence type="ECO:0000313" key="2">
    <source>
        <dbReference type="Proteomes" id="UP000184603"/>
    </source>
</evidence>
<keyword evidence="2" id="KW-1185">Reference proteome</keyword>
<dbReference type="EMBL" id="FRFE01000006">
    <property type="protein sequence ID" value="SHO46705.1"/>
    <property type="molecule type" value="Genomic_DNA"/>
</dbReference>
<evidence type="ECO:0000313" key="1">
    <source>
        <dbReference type="EMBL" id="SHO46705.1"/>
    </source>
</evidence>
<sequence length="71" mass="8300">MKELLIVKAGNQYLRFLPEGHQFCEFDKASVYPLDQVAQVRERIHRAQENGIADIELRKLTIIEEPFSEAR</sequence>
<dbReference type="STRING" id="1121416.SAMN02745220_01603"/>
<protein>
    <submittedName>
        <fullName evidence="1">Uncharacterized protein</fullName>
    </submittedName>
</protein>
<name>A0A1M7Y3E6_9BACT</name>